<organism evidence="2 3">
    <name type="scientific">Serinibacter arcticus</name>
    <dbReference type="NCBI Taxonomy" id="1655435"/>
    <lineage>
        <taxon>Bacteria</taxon>
        <taxon>Bacillati</taxon>
        <taxon>Actinomycetota</taxon>
        <taxon>Actinomycetes</taxon>
        <taxon>Micrococcales</taxon>
        <taxon>Beutenbergiaceae</taxon>
        <taxon>Serinibacter</taxon>
    </lineage>
</organism>
<dbReference type="PANTHER" id="PTHR30137:SF15">
    <property type="entry name" value="BLL6902 PROTEIN"/>
    <property type="match status" value="1"/>
</dbReference>
<feature type="domain" description="Luciferase-like" evidence="1">
    <location>
        <begin position="9"/>
        <end position="112"/>
    </location>
</feature>
<sequence>MTTHPLQLGILSFTSYLEDGVSAQASLEDGIALVQHAEALGLDGAWLRVRHFERALTGVFPYLAALARETSRLRLGTAVVPLAGESPVRLAEDAATVDLLAGGRLELGVSSGILGGNPALADAITTTYGHGPTVDGEPRAAWVLRRFLLGISGEELAPVPDDVRLQFTHAGEGLRIYPHSPRLPERIWCGSGTVASAERAARLGLNLQLSTINTETHAAGVAIQQAETLEAYHAALDTTPLGLADPRPREVSISRYVLPWTSERERTDLLAAAERHIPGVTERFGEGWKVGSVDDVVEQLASDPALVRGQELFPTTLLANLPSQLGPELTQRLVEVLATEVAPQLGWTPAG</sequence>
<name>A0A2U1ZV94_9MICO</name>
<dbReference type="PANTHER" id="PTHR30137">
    <property type="entry name" value="LUCIFERASE-LIKE MONOOXYGENASE"/>
    <property type="match status" value="1"/>
</dbReference>
<dbReference type="GO" id="GO:0005829">
    <property type="term" value="C:cytosol"/>
    <property type="evidence" value="ECO:0007669"/>
    <property type="project" value="TreeGrafter"/>
</dbReference>
<evidence type="ECO:0000313" key="2">
    <source>
        <dbReference type="EMBL" id="PWD50917.1"/>
    </source>
</evidence>
<dbReference type="Pfam" id="PF00296">
    <property type="entry name" value="Bac_luciferase"/>
    <property type="match status" value="1"/>
</dbReference>
<keyword evidence="3" id="KW-1185">Reference proteome</keyword>
<dbReference type="InterPro" id="IPR011251">
    <property type="entry name" value="Luciferase-like_dom"/>
</dbReference>
<evidence type="ECO:0000259" key="1">
    <source>
        <dbReference type="Pfam" id="PF00296"/>
    </source>
</evidence>
<dbReference type="Proteomes" id="UP000245166">
    <property type="component" value="Unassembled WGS sequence"/>
</dbReference>
<dbReference type="GO" id="GO:0016705">
    <property type="term" value="F:oxidoreductase activity, acting on paired donors, with incorporation or reduction of molecular oxygen"/>
    <property type="evidence" value="ECO:0007669"/>
    <property type="project" value="InterPro"/>
</dbReference>
<comment type="caution">
    <text evidence="2">The sequence shown here is derived from an EMBL/GenBank/DDBJ whole genome shotgun (WGS) entry which is preliminary data.</text>
</comment>
<dbReference type="Gene3D" id="3.20.20.30">
    <property type="entry name" value="Luciferase-like domain"/>
    <property type="match status" value="1"/>
</dbReference>
<gene>
    <name evidence="2" type="ORF">C8046_09885</name>
</gene>
<reference evidence="2 3" key="1">
    <citation type="submission" date="2018-03" db="EMBL/GenBank/DDBJ databases">
        <title>Genome assembly of novel Miniimonas species PCH200.</title>
        <authorList>
            <person name="Thakur V."/>
            <person name="Kumar V."/>
            <person name="Singh D."/>
        </authorList>
    </citation>
    <scope>NUCLEOTIDE SEQUENCE [LARGE SCALE GENOMIC DNA]</scope>
    <source>
        <strain evidence="2 3">PCH200</strain>
    </source>
</reference>
<dbReference type="EMBL" id="PYHR01000002">
    <property type="protein sequence ID" value="PWD50917.1"/>
    <property type="molecule type" value="Genomic_DNA"/>
</dbReference>
<evidence type="ECO:0000313" key="3">
    <source>
        <dbReference type="Proteomes" id="UP000245166"/>
    </source>
</evidence>
<accession>A0A2U1ZV94</accession>
<proteinExistence type="predicted"/>
<dbReference type="SUPFAM" id="SSF51679">
    <property type="entry name" value="Bacterial luciferase-like"/>
    <property type="match status" value="1"/>
</dbReference>
<protein>
    <submittedName>
        <fullName evidence="2">LLM class flavin-dependent oxidoreductase</fullName>
    </submittedName>
</protein>
<dbReference type="OrthoDB" id="7903015at2"/>
<dbReference type="InterPro" id="IPR050766">
    <property type="entry name" value="Bact_Lucif_Oxidored"/>
</dbReference>
<dbReference type="AlphaFoldDB" id="A0A2U1ZV94"/>
<dbReference type="InterPro" id="IPR036661">
    <property type="entry name" value="Luciferase-like_sf"/>
</dbReference>
<dbReference type="RefSeq" id="WP_109229299.1">
    <property type="nucleotide sequence ID" value="NZ_PYHR01000002.1"/>
</dbReference>